<dbReference type="SUPFAM" id="SSF56349">
    <property type="entry name" value="DNA breaking-rejoining enzymes"/>
    <property type="match status" value="1"/>
</dbReference>
<dbReference type="Pfam" id="PF00589">
    <property type="entry name" value="Phage_integrase"/>
    <property type="match status" value="1"/>
</dbReference>
<organism evidence="3 4">
    <name type="scientific">Litorisediminicola beolgyonensis</name>
    <dbReference type="NCBI Taxonomy" id="1173614"/>
    <lineage>
        <taxon>Bacteria</taxon>
        <taxon>Pseudomonadati</taxon>
        <taxon>Pseudomonadota</taxon>
        <taxon>Alphaproteobacteria</taxon>
        <taxon>Rhodobacterales</taxon>
        <taxon>Paracoccaceae</taxon>
        <taxon>Litorisediminicola</taxon>
    </lineage>
</organism>
<name>A0ABW3ZNV1_9RHOB</name>
<protein>
    <submittedName>
        <fullName evidence="3">Tyrosine-type recombinase/integrase</fullName>
    </submittedName>
</protein>
<evidence type="ECO:0000313" key="3">
    <source>
        <dbReference type="EMBL" id="MFD1344557.1"/>
    </source>
</evidence>
<evidence type="ECO:0000256" key="1">
    <source>
        <dbReference type="ARBA" id="ARBA00023172"/>
    </source>
</evidence>
<keyword evidence="4" id="KW-1185">Reference proteome</keyword>
<gene>
    <name evidence="3" type="ORF">ACFQ4E_19155</name>
</gene>
<sequence>METSYGRWIGWLVQVEPEALAEGPLERFTIDRFERWIEANDALAPASRHLFAKNILRVLQRSHPTANLDQHWRIARDLEYLASRHVSTRKDGRIFSSGVLLDAAIGFANERDVIPGVRRRQLSQFRDGCLMALFALCPIRCRAMGELRIGTSFLISPTRIVIALDAAMTKTGVPWETEVPRQIAPLLRRYVEEVRPTLLGRAAEPHDHLWVTRDGRPLQGPSMSVAITRLTERLLSKKVSPHLFRDAAATTLARVSSKDVKLVAPLLQHSNPRTAERHYNHARNLEVCRDYASLIDAERQEG</sequence>
<dbReference type="PROSITE" id="PS51898">
    <property type="entry name" value="TYR_RECOMBINASE"/>
    <property type="match status" value="1"/>
</dbReference>
<keyword evidence="1" id="KW-0233">DNA recombination</keyword>
<dbReference type="EMBL" id="JBHTMU010000055">
    <property type="protein sequence ID" value="MFD1344557.1"/>
    <property type="molecule type" value="Genomic_DNA"/>
</dbReference>
<reference evidence="4" key="1">
    <citation type="journal article" date="2019" name="Int. J. Syst. Evol. Microbiol.">
        <title>The Global Catalogue of Microorganisms (GCM) 10K type strain sequencing project: providing services to taxonomists for standard genome sequencing and annotation.</title>
        <authorList>
            <consortium name="The Broad Institute Genomics Platform"/>
            <consortium name="The Broad Institute Genome Sequencing Center for Infectious Disease"/>
            <person name="Wu L."/>
            <person name="Ma J."/>
        </authorList>
    </citation>
    <scope>NUCLEOTIDE SEQUENCE [LARGE SCALE GENOMIC DNA]</scope>
    <source>
        <strain evidence="4">CCUG 62953</strain>
    </source>
</reference>
<dbReference type="Proteomes" id="UP001597135">
    <property type="component" value="Unassembled WGS sequence"/>
</dbReference>
<dbReference type="InterPro" id="IPR011010">
    <property type="entry name" value="DNA_brk_join_enz"/>
</dbReference>
<evidence type="ECO:0000259" key="2">
    <source>
        <dbReference type="PROSITE" id="PS51898"/>
    </source>
</evidence>
<proteinExistence type="predicted"/>
<dbReference type="InterPro" id="IPR002104">
    <property type="entry name" value="Integrase_catalytic"/>
</dbReference>
<comment type="caution">
    <text evidence="3">The sequence shown here is derived from an EMBL/GenBank/DDBJ whole genome shotgun (WGS) entry which is preliminary data.</text>
</comment>
<evidence type="ECO:0000313" key="4">
    <source>
        <dbReference type="Proteomes" id="UP001597135"/>
    </source>
</evidence>
<dbReference type="Gene3D" id="1.10.443.10">
    <property type="entry name" value="Intergrase catalytic core"/>
    <property type="match status" value="1"/>
</dbReference>
<dbReference type="InterPro" id="IPR013762">
    <property type="entry name" value="Integrase-like_cat_sf"/>
</dbReference>
<accession>A0ABW3ZNV1</accession>
<feature type="domain" description="Tyr recombinase" evidence="2">
    <location>
        <begin position="94"/>
        <end position="292"/>
    </location>
</feature>